<dbReference type="EMBL" id="PEDP01001380">
    <property type="protein sequence ID" value="POS83747.1"/>
    <property type="molecule type" value="Genomic_DNA"/>
</dbReference>
<feature type="compositionally biased region" description="Low complexity" evidence="1">
    <location>
        <begin position="194"/>
        <end position="211"/>
    </location>
</feature>
<feature type="compositionally biased region" description="Basic and acidic residues" evidence="1">
    <location>
        <begin position="128"/>
        <end position="147"/>
    </location>
</feature>
<dbReference type="OrthoDB" id="3543352at2759"/>
<comment type="caution">
    <text evidence="2">The sequence shown here is derived from an EMBL/GenBank/DDBJ whole genome shotgun (WGS) entry which is preliminary data.</text>
</comment>
<evidence type="ECO:0000313" key="2">
    <source>
        <dbReference type="EMBL" id="POS83747.1"/>
    </source>
</evidence>
<dbReference type="AlphaFoldDB" id="A0A2S4PNZ1"/>
<reference evidence="2 3" key="1">
    <citation type="submission" date="2017-10" db="EMBL/GenBank/DDBJ databases">
        <title>Development of genomic resources for the powdery mildew, Erysiphe pulchra.</title>
        <authorList>
            <person name="Wadl P.A."/>
            <person name="Mack B.M."/>
            <person name="Moore G."/>
            <person name="Beltz S.B."/>
        </authorList>
    </citation>
    <scope>NUCLEOTIDE SEQUENCE [LARGE SCALE GENOMIC DNA]</scope>
    <source>
        <strain evidence="2">Cflorida</strain>
    </source>
</reference>
<feature type="compositionally biased region" description="Basic residues" evidence="1">
    <location>
        <begin position="225"/>
        <end position="236"/>
    </location>
</feature>
<gene>
    <name evidence="2" type="ORF">EPUL_004394</name>
</gene>
<sequence>MTQTAASLKNDQPSTGAGEHALSDIHAAMMEELGIGRKDTLPLQDTRQVFPDHTKIKFTLNPKEIAPGVNTWRNAVFDDVDPAEEEIDSIADGQLARIRRRLLNSNYPEPLLGRNRISSLDKGFSNDARNDRDSFLSRGRDVGRDKFSLPNFPTHPKNPPQPQNNTSRVNRGKIDKNRLNASIARLRSSIPPATTNKSENSAKSSTESTSSHQKSPKEKGSSGKGKIHGQRPKAHPARPTLQKSAWGALDENAFLAYAIKPASPASPRDKNGNLFQVPPEASSNTMESINQGSSTLIPKNSTEKKLVQDDSNSKNTLISTTNTLDRSVAPVMNQEVLTPLIHDMTIVSPITTAPQPDQKNLESPPVPVSSLSNNVHLVETESQKAVENNFKPNDSLWVNLEGRAMVQMDAGLGLPGYARLRGKPGSLFLELQQSDRIVARESLSNDIVLITDSMNPKFNLVFEVLKEQTEPNPVWRISFEFSHIRNEFVRVILNFITERQGKNLLQSSSPNRGKSVLDILDHKTIPFFTNLIHIGTPRYQGKNRPNDAQIKTETLNDLSEIEGISHIPSSNRAI</sequence>
<dbReference type="STRING" id="225359.A0A2S4PNZ1"/>
<feature type="compositionally biased region" description="Basic and acidic residues" evidence="1">
    <location>
        <begin position="301"/>
        <end position="312"/>
    </location>
</feature>
<keyword evidence="3" id="KW-1185">Reference proteome</keyword>
<feature type="compositionally biased region" description="Polar residues" evidence="1">
    <location>
        <begin position="281"/>
        <end position="300"/>
    </location>
</feature>
<organism evidence="2 3">
    <name type="scientific">Erysiphe pulchra</name>
    <dbReference type="NCBI Taxonomy" id="225359"/>
    <lineage>
        <taxon>Eukaryota</taxon>
        <taxon>Fungi</taxon>
        <taxon>Dikarya</taxon>
        <taxon>Ascomycota</taxon>
        <taxon>Pezizomycotina</taxon>
        <taxon>Leotiomycetes</taxon>
        <taxon>Erysiphales</taxon>
        <taxon>Erysiphaceae</taxon>
        <taxon>Erysiphe</taxon>
    </lineage>
</organism>
<proteinExistence type="predicted"/>
<feature type="region of interest" description="Disordered" evidence="1">
    <location>
        <begin position="263"/>
        <end position="318"/>
    </location>
</feature>
<evidence type="ECO:0000313" key="3">
    <source>
        <dbReference type="Proteomes" id="UP000237438"/>
    </source>
</evidence>
<accession>A0A2S4PNZ1</accession>
<feature type="region of interest" description="Disordered" evidence="1">
    <location>
        <begin position="108"/>
        <end position="240"/>
    </location>
</feature>
<dbReference type="Proteomes" id="UP000237438">
    <property type="component" value="Unassembled WGS sequence"/>
</dbReference>
<name>A0A2S4PNZ1_9PEZI</name>
<protein>
    <submittedName>
        <fullName evidence="2">Uncharacterized protein</fullName>
    </submittedName>
</protein>
<evidence type="ECO:0000256" key="1">
    <source>
        <dbReference type="SAM" id="MobiDB-lite"/>
    </source>
</evidence>